<reference evidence="1 2" key="1">
    <citation type="submission" date="2016-01" db="EMBL/GenBank/DDBJ databases">
        <title>The new phylogeny of the genus Mycobacterium.</title>
        <authorList>
            <person name="Tarcisio F."/>
            <person name="Conor M."/>
            <person name="Antonella G."/>
            <person name="Elisabetta G."/>
            <person name="Giulia F.S."/>
            <person name="Sara T."/>
            <person name="Anna F."/>
            <person name="Clotilde B."/>
            <person name="Roberto B."/>
            <person name="Veronica D.S."/>
            <person name="Fabio R."/>
            <person name="Monica P."/>
            <person name="Olivier J."/>
            <person name="Enrico T."/>
            <person name="Nicola S."/>
        </authorList>
    </citation>
    <scope>NUCLEOTIDE SEQUENCE [LARGE SCALE GENOMIC DNA]</scope>
    <source>
        <strain evidence="1 2">DSM 44572</strain>
    </source>
</reference>
<comment type="caution">
    <text evidence="1">The sequence shown here is derived from an EMBL/GenBank/DDBJ whole genome shotgun (WGS) entry which is preliminary data.</text>
</comment>
<sequence>MMYTLWLYRFKPGMTYSTLSKLRSRGPERLYPGIEPGSGSFLGRIWGHPHFTFGSVFRRDGIAAAQAEAKDVDNLLRNLRILSPNVAAMEVRNLIPRDDKELTELGDDGWHAKVVEPYLEAAKANPEVEYHLSAIGLSCLKSSVVPPYMVQAIWREKLGFPQQWLGGVDPRTRIKDKVAT</sequence>
<organism evidence="1 2">
    <name type="scientific">Mycobacterium palustre</name>
    <dbReference type="NCBI Taxonomy" id="153971"/>
    <lineage>
        <taxon>Bacteria</taxon>
        <taxon>Bacillati</taxon>
        <taxon>Actinomycetota</taxon>
        <taxon>Actinomycetes</taxon>
        <taxon>Mycobacteriales</taxon>
        <taxon>Mycobacteriaceae</taxon>
        <taxon>Mycobacterium</taxon>
        <taxon>Mycobacterium simiae complex</taxon>
    </lineage>
</organism>
<dbReference type="RefSeq" id="WP_085078680.1">
    <property type="nucleotide sequence ID" value="NZ_LQPJ01000102.1"/>
</dbReference>
<evidence type="ECO:0000313" key="1">
    <source>
        <dbReference type="EMBL" id="ORW24361.1"/>
    </source>
</evidence>
<dbReference type="Proteomes" id="UP000193529">
    <property type="component" value="Unassembled WGS sequence"/>
</dbReference>
<proteinExistence type="predicted"/>
<protein>
    <submittedName>
        <fullName evidence="1">Uncharacterized protein</fullName>
    </submittedName>
</protein>
<dbReference type="STRING" id="153971.AWC19_09640"/>
<name>A0A1X1ZMQ1_9MYCO</name>
<dbReference type="EMBL" id="LQPJ01000102">
    <property type="protein sequence ID" value="ORW24361.1"/>
    <property type="molecule type" value="Genomic_DNA"/>
</dbReference>
<dbReference type="AlphaFoldDB" id="A0A1X1ZMQ1"/>
<keyword evidence="2" id="KW-1185">Reference proteome</keyword>
<gene>
    <name evidence="1" type="ORF">AWC19_09640</name>
</gene>
<accession>A0A1X1ZMQ1</accession>
<evidence type="ECO:0000313" key="2">
    <source>
        <dbReference type="Proteomes" id="UP000193529"/>
    </source>
</evidence>